<dbReference type="PANTHER" id="PTHR35788">
    <property type="entry name" value="EXPORTED PROTEIN-RELATED"/>
    <property type="match status" value="1"/>
</dbReference>
<evidence type="ECO:0008006" key="3">
    <source>
        <dbReference type="Google" id="ProtNLM"/>
    </source>
</evidence>
<dbReference type="Pfam" id="PF04294">
    <property type="entry name" value="VanW"/>
    <property type="match status" value="1"/>
</dbReference>
<proteinExistence type="predicted"/>
<gene>
    <name evidence="1" type="ORF">GCM10023210_31950</name>
</gene>
<dbReference type="RefSeq" id="WP_345206289.1">
    <property type="nucleotide sequence ID" value="NZ_BAABHX010000005.1"/>
</dbReference>
<protein>
    <recommendedName>
        <fullName evidence="3">Vancomycin B-type resistance protein</fullName>
    </recommendedName>
</protein>
<dbReference type="InterPro" id="IPR052913">
    <property type="entry name" value="Glycopeptide_resist_protein"/>
</dbReference>
<reference evidence="2" key="1">
    <citation type="journal article" date="2019" name="Int. J. Syst. Evol. Microbiol.">
        <title>The Global Catalogue of Microorganisms (GCM) 10K type strain sequencing project: providing services to taxonomists for standard genome sequencing and annotation.</title>
        <authorList>
            <consortium name="The Broad Institute Genomics Platform"/>
            <consortium name="The Broad Institute Genome Sequencing Center for Infectious Disease"/>
            <person name="Wu L."/>
            <person name="Ma J."/>
        </authorList>
    </citation>
    <scope>NUCLEOTIDE SEQUENCE [LARGE SCALE GENOMIC DNA]</scope>
    <source>
        <strain evidence="2">JCM 18019</strain>
    </source>
</reference>
<comment type="caution">
    <text evidence="1">The sequence shown here is derived from an EMBL/GenBank/DDBJ whole genome shotgun (WGS) entry which is preliminary data.</text>
</comment>
<accession>A0ABP9MJ25</accession>
<keyword evidence="2" id="KW-1185">Reference proteome</keyword>
<dbReference type="PANTHER" id="PTHR35788:SF1">
    <property type="entry name" value="EXPORTED PROTEIN"/>
    <property type="match status" value="1"/>
</dbReference>
<dbReference type="Proteomes" id="UP001500353">
    <property type="component" value="Unassembled WGS sequence"/>
</dbReference>
<evidence type="ECO:0000313" key="2">
    <source>
        <dbReference type="Proteomes" id="UP001500353"/>
    </source>
</evidence>
<dbReference type="EMBL" id="BAABHX010000005">
    <property type="protein sequence ID" value="GAA5097209.1"/>
    <property type="molecule type" value="Genomic_DNA"/>
</dbReference>
<dbReference type="InterPro" id="IPR007391">
    <property type="entry name" value="Vancomycin_resist_VanW"/>
</dbReference>
<sequence>MKQQLRKWLPHHWKMQLKLLQMYFDEQKTQYSYSKNYSLEDIGEYKIELRQIIKKGEFHENKVHNLKIVGSKVNNLIIQPNEVFSFWKLIGKPSESNGFKEGRNLIKNNISSDFGGGICQFSSILYFLALQSGLKIIERFPHSIDIYKESERFTPLGSDCTVVYGYKDLQIQNPFSFPIQLRCSVSEEELSLSLISPNEIILNTIDFKYSEAEKGVWAETLSNNKTLLKNFYIRL</sequence>
<organism evidence="1 2">
    <name type="scientific">Chryseobacterium ginsengisoli</name>
    <dbReference type="NCBI Taxonomy" id="363853"/>
    <lineage>
        <taxon>Bacteria</taxon>
        <taxon>Pseudomonadati</taxon>
        <taxon>Bacteroidota</taxon>
        <taxon>Flavobacteriia</taxon>
        <taxon>Flavobacteriales</taxon>
        <taxon>Weeksellaceae</taxon>
        <taxon>Chryseobacterium group</taxon>
        <taxon>Chryseobacterium</taxon>
    </lineage>
</organism>
<name>A0ABP9MJ25_9FLAO</name>
<evidence type="ECO:0000313" key="1">
    <source>
        <dbReference type="EMBL" id="GAA5097209.1"/>
    </source>
</evidence>